<evidence type="ECO:0000313" key="1">
    <source>
        <dbReference type="EMBL" id="KFM73083.1"/>
    </source>
</evidence>
<sequence length="258" mass="30195">MAPSHIFQDPCFWKHFQSQVKSKAWKCNFSPGILIENIDKDSALYKDDTILRKRRQGLKKWIKNDTQWIKVIFGTCKEIANGEFGYYSQTLKKLHILDAFRDFVDHLNWFYIVAAIMAAKGQEVHPISQNSSGVHDIDKLDPIMLIGYSEKFEDDADTSVWNTCVYRHVHVNPHHQAHSLWHEESQKNETQVLRTEALREMVCDKVSRNIQKTLNGEICDKMWKVDLMFFTGLPQEWIDVAVKMMDNLSEKYSVPEML</sequence>
<dbReference type="Proteomes" id="UP000054359">
    <property type="component" value="Unassembled WGS sequence"/>
</dbReference>
<dbReference type="EMBL" id="KK118485">
    <property type="protein sequence ID" value="KFM73083.1"/>
    <property type="molecule type" value="Genomic_DNA"/>
</dbReference>
<dbReference type="OrthoDB" id="6498742at2759"/>
<accession>A0A087U6U4</accession>
<feature type="non-terminal residue" evidence="1">
    <location>
        <position position="258"/>
    </location>
</feature>
<dbReference type="AlphaFoldDB" id="A0A087U6U4"/>
<evidence type="ECO:0000313" key="2">
    <source>
        <dbReference type="Proteomes" id="UP000054359"/>
    </source>
</evidence>
<reference evidence="1 2" key="1">
    <citation type="submission" date="2013-11" db="EMBL/GenBank/DDBJ databases">
        <title>Genome sequencing of Stegodyphus mimosarum.</title>
        <authorList>
            <person name="Bechsgaard J."/>
        </authorList>
    </citation>
    <scope>NUCLEOTIDE SEQUENCE [LARGE SCALE GENOMIC DNA]</scope>
</reference>
<proteinExistence type="predicted"/>
<protein>
    <submittedName>
        <fullName evidence="1">Uncharacterized protein</fullName>
    </submittedName>
</protein>
<organism evidence="1 2">
    <name type="scientific">Stegodyphus mimosarum</name>
    <name type="common">African social velvet spider</name>
    <dbReference type="NCBI Taxonomy" id="407821"/>
    <lineage>
        <taxon>Eukaryota</taxon>
        <taxon>Metazoa</taxon>
        <taxon>Ecdysozoa</taxon>
        <taxon>Arthropoda</taxon>
        <taxon>Chelicerata</taxon>
        <taxon>Arachnida</taxon>
        <taxon>Araneae</taxon>
        <taxon>Araneomorphae</taxon>
        <taxon>Entelegynae</taxon>
        <taxon>Eresoidea</taxon>
        <taxon>Eresidae</taxon>
        <taxon>Stegodyphus</taxon>
    </lineage>
</organism>
<gene>
    <name evidence="1" type="ORF">X975_17621</name>
</gene>
<dbReference type="OMA" id="SEYSHIH"/>
<keyword evidence="2" id="KW-1185">Reference proteome</keyword>
<name>A0A087U6U4_STEMI</name>